<dbReference type="Proteomes" id="UP001217089">
    <property type="component" value="Unassembled WGS sequence"/>
</dbReference>
<keyword evidence="5" id="KW-0106">Calcium</keyword>
<organism evidence="9 10">
    <name type="scientific">Tegillarca granosa</name>
    <name type="common">Malaysian cockle</name>
    <name type="synonym">Anadara granosa</name>
    <dbReference type="NCBI Taxonomy" id="220873"/>
    <lineage>
        <taxon>Eukaryota</taxon>
        <taxon>Metazoa</taxon>
        <taxon>Spiralia</taxon>
        <taxon>Lophotrochozoa</taxon>
        <taxon>Mollusca</taxon>
        <taxon>Bivalvia</taxon>
        <taxon>Autobranchia</taxon>
        <taxon>Pteriomorphia</taxon>
        <taxon>Arcoida</taxon>
        <taxon>Arcoidea</taxon>
        <taxon>Arcidae</taxon>
        <taxon>Tegillarca</taxon>
    </lineage>
</organism>
<feature type="transmembrane region" description="Helical" evidence="7">
    <location>
        <begin position="470"/>
        <end position="494"/>
    </location>
</feature>
<dbReference type="InterPro" id="IPR002126">
    <property type="entry name" value="Cadherin-like_dom"/>
</dbReference>
<proteinExistence type="predicted"/>
<keyword evidence="7" id="KW-0472">Membrane</keyword>
<dbReference type="Gene3D" id="2.60.40.60">
    <property type="entry name" value="Cadherins"/>
    <property type="match status" value="4"/>
</dbReference>
<dbReference type="PANTHER" id="PTHR24028">
    <property type="entry name" value="CADHERIN-87A"/>
    <property type="match status" value="1"/>
</dbReference>
<feature type="region of interest" description="Disordered" evidence="6">
    <location>
        <begin position="614"/>
        <end position="693"/>
    </location>
</feature>
<dbReference type="InterPro" id="IPR050174">
    <property type="entry name" value="Protocadherin/Cadherin-CA"/>
</dbReference>
<dbReference type="CDD" id="cd11304">
    <property type="entry name" value="Cadherin_repeat"/>
    <property type="match status" value="2"/>
</dbReference>
<accession>A0ABQ9F0W5</accession>
<dbReference type="SMART" id="SM00112">
    <property type="entry name" value="CA"/>
    <property type="match status" value="3"/>
</dbReference>
<keyword evidence="3 7" id="KW-1133">Transmembrane helix</keyword>
<keyword evidence="2 7" id="KW-0812">Transmembrane</keyword>
<dbReference type="PRINTS" id="PR00205">
    <property type="entry name" value="CADHERIN"/>
</dbReference>
<evidence type="ECO:0000256" key="2">
    <source>
        <dbReference type="ARBA" id="ARBA00022692"/>
    </source>
</evidence>
<dbReference type="Pfam" id="PF00028">
    <property type="entry name" value="Cadherin"/>
    <property type="match status" value="1"/>
</dbReference>
<sequence>MRYIRYTHIHIDFLDPCSKEGGFYEDFIYNVREDTAVNSTIGRLNITGGPDKVSLKELHTNSIDDGYLKLNPYTRDIILIKPLDTDASDTYPARTKLVFKVQCNVTSGSFASIVFTVTVLLEDYNDNGPIFNRTHHKVIVPEDYFDIPLSIFPSITLKKTLDYEQVKQMIIEIKAVDIANYGPQRSATATLTVYIADVDDHNPVFTSYIYSAIISSDTAPVNPYMRYEINSSTGVLKVRTLLEVTTDMLMIRATQSNIKGTPATAILKIQITWPNSDGPRFTQLQYNARVSENEPIGATVLTVSAKDGDVGDMITYGILERQSTFTIDQSGNIALAEDVDFERKREYHFNVTASDGLHVGLATVHVNIVNVNDNNPVLETPSEIKAVDKDFDSVLRYQLLTNPGLFSISSEGEITLRGSDEDYDKDQYNLFVIVGDSGSPERSTFAVVIVNFPPLKFPAGQGVMTEDNDLLAIVFGAVAAFLLIIIIILIVYIIRRHAYTKEQLNKARLHKGMDPQGLTYRAGDTSPAPPGLDFNYNGDLELEETSDIDAIEGITGATSIQENPLSDDNINYGFANHPNEGIAENGEIQLDTAVIPYNEDYYNTIGSKHSYHNGSLRTFHTPEGSSSGDSNHSDSTGDSNKGLMKPSIRSSLTKGKKLLERNGRVPAYNSDTYLETEKKSKKSKEKPEITVYF</sequence>
<evidence type="ECO:0000256" key="3">
    <source>
        <dbReference type="ARBA" id="ARBA00022989"/>
    </source>
</evidence>
<evidence type="ECO:0000259" key="8">
    <source>
        <dbReference type="PROSITE" id="PS50268"/>
    </source>
</evidence>
<comment type="subcellular location">
    <subcellularLocation>
        <location evidence="1">Membrane</location>
        <topology evidence="1">Single-pass membrane protein</topology>
    </subcellularLocation>
</comment>
<evidence type="ECO:0000256" key="7">
    <source>
        <dbReference type="SAM" id="Phobius"/>
    </source>
</evidence>
<dbReference type="InterPro" id="IPR015919">
    <property type="entry name" value="Cadherin-like_sf"/>
</dbReference>
<feature type="compositionally biased region" description="Low complexity" evidence="6">
    <location>
        <begin position="624"/>
        <end position="639"/>
    </location>
</feature>
<name>A0ABQ9F0W5_TEGGR</name>
<evidence type="ECO:0000313" key="10">
    <source>
        <dbReference type="Proteomes" id="UP001217089"/>
    </source>
</evidence>
<dbReference type="PANTHER" id="PTHR24028:SF328">
    <property type="entry name" value="CADHERIN-3"/>
    <property type="match status" value="1"/>
</dbReference>
<evidence type="ECO:0000313" key="9">
    <source>
        <dbReference type="EMBL" id="KAJ8309836.1"/>
    </source>
</evidence>
<comment type="caution">
    <text evidence="9">The sequence shown here is derived from an EMBL/GenBank/DDBJ whole genome shotgun (WGS) entry which is preliminary data.</text>
</comment>
<reference evidence="9 10" key="1">
    <citation type="submission" date="2022-12" db="EMBL/GenBank/DDBJ databases">
        <title>Chromosome-level genome of Tegillarca granosa.</title>
        <authorList>
            <person name="Kim J."/>
        </authorList>
    </citation>
    <scope>NUCLEOTIDE SEQUENCE [LARGE SCALE GENOMIC DNA]</scope>
    <source>
        <strain evidence="9">Teg-2019</strain>
        <tissue evidence="9">Adductor muscle</tissue>
    </source>
</reference>
<feature type="domain" description="Cadherin" evidence="8">
    <location>
        <begin position="282"/>
        <end position="378"/>
    </location>
</feature>
<dbReference type="PROSITE" id="PS50268">
    <property type="entry name" value="CADHERIN_2"/>
    <property type="match status" value="3"/>
</dbReference>
<keyword evidence="10" id="KW-1185">Reference proteome</keyword>
<evidence type="ECO:0000256" key="6">
    <source>
        <dbReference type="SAM" id="MobiDB-lite"/>
    </source>
</evidence>
<dbReference type="SUPFAM" id="SSF49313">
    <property type="entry name" value="Cadherin-like"/>
    <property type="match status" value="3"/>
</dbReference>
<keyword evidence="4" id="KW-0325">Glycoprotein</keyword>
<feature type="domain" description="Cadherin" evidence="8">
    <location>
        <begin position="77"/>
        <end position="205"/>
    </location>
</feature>
<dbReference type="EMBL" id="JARBDR010000640">
    <property type="protein sequence ID" value="KAJ8309836.1"/>
    <property type="molecule type" value="Genomic_DNA"/>
</dbReference>
<evidence type="ECO:0000256" key="5">
    <source>
        <dbReference type="PROSITE-ProRule" id="PRU00043"/>
    </source>
</evidence>
<evidence type="ECO:0000256" key="1">
    <source>
        <dbReference type="ARBA" id="ARBA00004167"/>
    </source>
</evidence>
<evidence type="ECO:0000256" key="4">
    <source>
        <dbReference type="ARBA" id="ARBA00023180"/>
    </source>
</evidence>
<feature type="domain" description="Cadherin" evidence="8">
    <location>
        <begin position="384"/>
        <end position="452"/>
    </location>
</feature>
<protein>
    <recommendedName>
        <fullName evidence="8">Cadherin domain-containing protein</fullName>
    </recommendedName>
</protein>
<gene>
    <name evidence="9" type="ORF">KUTeg_011701</name>
</gene>